<proteinExistence type="predicted"/>
<dbReference type="KEGG" id="mme:Marme_1835"/>
<evidence type="ECO:0000259" key="1">
    <source>
        <dbReference type="Pfam" id="PF05876"/>
    </source>
</evidence>
<evidence type="ECO:0000313" key="4">
    <source>
        <dbReference type="Proteomes" id="UP000001062"/>
    </source>
</evidence>
<dbReference type="InterPro" id="IPR051220">
    <property type="entry name" value="TFA_Chaperone"/>
</dbReference>
<dbReference type="STRING" id="717774.Marme_1835"/>
<name>F2K1G0_MARM1</name>
<dbReference type="GO" id="GO:0004519">
    <property type="term" value="F:endonuclease activity"/>
    <property type="evidence" value="ECO:0007669"/>
    <property type="project" value="InterPro"/>
</dbReference>
<dbReference type="Proteomes" id="UP000001062">
    <property type="component" value="Chromosome"/>
</dbReference>
<feature type="domain" description="Terminase large subunit GpA endonuclease" evidence="2">
    <location>
        <begin position="326"/>
        <end position="644"/>
    </location>
</feature>
<sequence>MYASANSLKRDTALLIKPPTRLAVSEAVAQYVKTKTPSGNWDYWDIETAPYMVEPMDIISSRKKKGLIFVGPARSGKTQALIDGGVGYGVAVDPSDMLVAQMSQVKAAEFGKKRITPMLENSPILADCLSPRTHDNNVTEKIFKAGNYLRIGHPSKTILASSDYRFVFLTDYDRWPLDVGGEGSGWGLAFKRIQTYQSLGMAVCESSPGYEVMPDGDKNLQHHEAPASLGILSLYNTGDRRQLYWACLDCGEFFPAKFEYLRFDENETNIRKAARNVTAFCPHCGSNDIKPQHKFELIQKARWVPGGCEISRDGEITGEMIDSPLASFWMEGPAANFQTWEELVYLHLSAKRDYDKTGSEKQLRTTVNVDQGRPYTPMSLQAKGKAEELKERVVPLEQLLVPKWVRFLTAQIDVQNGKKSRFSVMVLGWGEGLQHTVIDRFEIVKSNRVEDGQEKRVDPAKYSEDWDLITDRVINQSYQIEDHPDLRMPITITLCDSGGEDGVTDNAYEYYRRLKKLKMHEKFWLLKGDGKKLESDYIRVSYPDNSKKKHRKARARGDIPLLLLNSNRFKDIVNNSSIGRDEPGAKYCYFPDWLPESFYDELTYEIRGVDGRWTKPGKKANEAFDQFYYGWAAIYQLRAHTVDWELPPVYAKPIEENPFIIRPNQLEKAHKTKRERRSRIQIA</sequence>
<dbReference type="eggNOG" id="COG5525">
    <property type="taxonomic scope" value="Bacteria"/>
</dbReference>
<protein>
    <submittedName>
        <fullName evidence="3">Terminase GpA</fullName>
    </submittedName>
</protein>
<evidence type="ECO:0000313" key="3">
    <source>
        <dbReference type="EMBL" id="ADZ91091.1"/>
    </source>
</evidence>
<dbReference type="Pfam" id="PF20454">
    <property type="entry name" value="GpA_nuclease"/>
    <property type="match status" value="1"/>
</dbReference>
<feature type="domain" description="Phage terminase large subunit GpA ATPase" evidence="1">
    <location>
        <begin position="40"/>
        <end position="303"/>
    </location>
</feature>
<organism evidence="3 4">
    <name type="scientific">Marinomonas mediterranea (strain ATCC 700492 / JCM 21426 / NBRC 103028 / MMB-1)</name>
    <dbReference type="NCBI Taxonomy" id="717774"/>
    <lineage>
        <taxon>Bacteria</taxon>
        <taxon>Pseudomonadati</taxon>
        <taxon>Pseudomonadota</taxon>
        <taxon>Gammaproteobacteria</taxon>
        <taxon>Oceanospirillales</taxon>
        <taxon>Oceanospirillaceae</taxon>
        <taxon>Marinomonas</taxon>
    </lineage>
</organism>
<dbReference type="RefSeq" id="WP_013660996.1">
    <property type="nucleotide sequence ID" value="NC_015276.1"/>
</dbReference>
<keyword evidence="4" id="KW-1185">Reference proteome</keyword>
<dbReference type="PATRIC" id="fig|717774.3.peg.1890"/>
<gene>
    <name evidence="3" type="ordered locus">Marme_1835</name>
</gene>
<reference evidence="3 4" key="1">
    <citation type="journal article" date="2012" name="Stand. Genomic Sci.">
        <title>Complete genome sequence of the melanogenic marine bacterium Marinomonas mediterranea type strain (MMB-1(T)).</title>
        <authorList>
            <person name="Lucas-Elio P."/>
            <person name="Goodwin L."/>
            <person name="Woyke T."/>
            <person name="Pitluck S."/>
            <person name="Nolan M."/>
            <person name="Kyrpides N.C."/>
            <person name="Detter J.C."/>
            <person name="Copeland A."/>
            <person name="Teshima H."/>
            <person name="Bruce D."/>
            <person name="Detter C."/>
            <person name="Tapia R."/>
            <person name="Han S."/>
            <person name="Land M.L."/>
            <person name="Ivanova N."/>
            <person name="Mikhailova N."/>
            <person name="Johnston A.W."/>
            <person name="Sanchez-Amat A."/>
        </authorList>
    </citation>
    <scope>NUCLEOTIDE SEQUENCE [LARGE SCALE GENOMIC DNA]</scope>
    <source>
        <strain evidence="4">ATCC 700492 / JCM 21426 / NBRC 103028 / MMB-1</strain>
    </source>
</reference>
<dbReference type="PANTHER" id="PTHR34413:SF2">
    <property type="entry name" value="PROPHAGE TAIL FIBER ASSEMBLY PROTEIN HOMOLOG TFAE-RELATED"/>
    <property type="match status" value="1"/>
</dbReference>
<dbReference type="PANTHER" id="PTHR34413">
    <property type="entry name" value="PROPHAGE TAIL FIBER ASSEMBLY PROTEIN HOMOLOG TFAE-RELATED-RELATED"/>
    <property type="match status" value="1"/>
</dbReference>
<dbReference type="InterPro" id="IPR046454">
    <property type="entry name" value="GpA_endonuclease"/>
</dbReference>
<dbReference type="Pfam" id="PF05876">
    <property type="entry name" value="GpA_ATPase"/>
    <property type="match status" value="1"/>
</dbReference>
<dbReference type="GO" id="GO:0016887">
    <property type="term" value="F:ATP hydrolysis activity"/>
    <property type="evidence" value="ECO:0007669"/>
    <property type="project" value="InterPro"/>
</dbReference>
<accession>F2K1G0</accession>
<dbReference type="EMBL" id="CP002583">
    <property type="protein sequence ID" value="ADZ91091.1"/>
    <property type="molecule type" value="Genomic_DNA"/>
</dbReference>
<dbReference type="AlphaFoldDB" id="F2K1G0"/>
<dbReference type="InterPro" id="IPR046453">
    <property type="entry name" value="GpA_ATPase"/>
</dbReference>
<dbReference type="OrthoDB" id="5181253at2"/>
<dbReference type="HOGENOM" id="CLU_023850_0_1_6"/>
<evidence type="ECO:0000259" key="2">
    <source>
        <dbReference type="Pfam" id="PF20454"/>
    </source>
</evidence>